<comment type="cofactor">
    <cofactor evidence="1">
        <name>Mg(2+)</name>
        <dbReference type="ChEBI" id="CHEBI:18420"/>
    </cofactor>
</comment>
<keyword evidence="5" id="KW-0963">Cytoplasm</keyword>
<reference evidence="17 18" key="1">
    <citation type="submission" date="2024-09" db="EMBL/GenBank/DDBJ databases">
        <authorList>
            <person name="Sun Q."/>
            <person name="Mori K."/>
        </authorList>
    </citation>
    <scope>NUCLEOTIDE SEQUENCE [LARGE SCALE GENOMIC DNA]</scope>
    <source>
        <strain evidence="17 18">CCM 7415</strain>
    </source>
</reference>
<dbReference type="SUPFAM" id="SSF50249">
    <property type="entry name" value="Nucleic acid-binding proteins"/>
    <property type="match status" value="1"/>
</dbReference>
<dbReference type="Proteomes" id="UP001589814">
    <property type="component" value="Unassembled WGS sequence"/>
</dbReference>
<evidence type="ECO:0000259" key="16">
    <source>
        <dbReference type="PROSITE" id="PS50126"/>
    </source>
</evidence>
<evidence type="ECO:0000256" key="7">
    <source>
        <dbReference type="ARBA" id="ARBA00022555"/>
    </source>
</evidence>
<sequence>MSGEILINLTPMETRVAVVEGGVLQEAWIERRRRRGIVNNVYLGRVARVLPGMQAAFVDIGHDRTAFLHVHELTPSGQGEPERPIGELLREGQPLTVQVLKDPIGSKGARLTAQLSIPSRYLVFMPGASHIGVSQRIEDSGERERLRQLVTASAESCGYHGGGFIVRTAAEGADETALAADMAFVLRLYQHIDNERRSAQPPRLLYEDLSLATRTLRDVMRDDIERVRIDSRDSFEEVHAFARQLMPGVASRLEHYTGERPIFDLFSVEDELARALQRRVDLKSGGYLIIDQTEAMSTIDVNTGTFVGHRNLEETIFRTNLEAAGAIARQLRLRNIGGIIIVDFIDMLDSEHQRQVLRALEKALERDHARNRLTGVTELGLVQMTRKRTRESLEQILCETCPTCQGRGRLRSSETLCYDIFRDIVRSGRTASARNCLVMASAAVIDRLRDQESAPLAELEGYIGGTIRLQVEPHYAQEQYDIVLM</sequence>
<evidence type="ECO:0000256" key="9">
    <source>
        <dbReference type="ARBA" id="ARBA00022722"/>
    </source>
</evidence>
<keyword evidence="8" id="KW-0819">tRNA processing</keyword>
<evidence type="ECO:0000256" key="2">
    <source>
        <dbReference type="ARBA" id="ARBA00004496"/>
    </source>
</evidence>
<keyword evidence="7" id="KW-0820">tRNA-binding</keyword>
<evidence type="ECO:0000256" key="1">
    <source>
        <dbReference type="ARBA" id="ARBA00001946"/>
    </source>
</evidence>
<evidence type="ECO:0000313" key="18">
    <source>
        <dbReference type="Proteomes" id="UP001589814"/>
    </source>
</evidence>
<keyword evidence="9" id="KW-0540">Nuclease</keyword>
<keyword evidence="14" id="KW-0460">Magnesium</keyword>
<evidence type="ECO:0000256" key="10">
    <source>
        <dbReference type="ARBA" id="ARBA00022723"/>
    </source>
</evidence>
<keyword evidence="10" id="KW-0479">Metal-binding</keyword>
<keyword evidence="13 17" id="KW-0378">Hydrolase</keyword>
<evidence type="ECO:0000256" key="11">
    <source>
        <dbReference type="ARBA" id="ARBA00022730"/>
    </source>
</evidence>
<keyword evidence="11" id="KW-0699">rRNA-binding</keyword>
<accession>A0ABV6G3S3</accession>
<evidence type="ECO:0000256" key="13">
    <source>
        <dbReference type="ARBA" id="ARBA00022801"/>
    </source>
</evidence>
<dbReference type="PANTHER" id="PTHR30001">
    <property type="entry name" value="RIBONUCLEASE"/>
    <property type="match status" value="1"/>
</dbReference>
<keyword evidence="15" id="KW-0694">RNA-binding</keyword>
<dbReference type="InterPro" id="IPR003029">
    <property type="entry name" value="S1_domain"/>
</dbReference>
<dbReference type="NCBIfam" id="NF008689">
    <property type="entry name" value="PRK11712.1"/>
    <property type="match status" value="1"/>
</dbReference>
<dbReference type="Pfam" id="PF20833">
    <property type="entry name" value="RNase_E_G_Thio"/>
    <property type="match status" value="1"/>
</dbReference>
<evidence type="ECO:0000256" key="4">
    <source>
        <dbReference type="ARBA" id="ARBA00017719"/>
    </source>
</evidence>
<dbReference type="EMBL" id="JBHLVX010000040">
    <property type="protein sequence ID" value="MFC0268295.1"/>
    <property type="molecule type" value="Genomic_DNA"/>
</dbReference>
<proteinExistence type="inferred from homology"/>
<dbReference type="InterPro" id="IPR012340">
    <property type="entry name" value="NA-bd_OB-fold"/>
</dbReference>
<dbReference type="PROSITE" id="PS50126">
    <property type="entry name" value="S1"/>
    <property type="match status" value="1"/>
</dbReference>
<dbReference type="Gene3D" id="3.40.1260.20">
    <property type="entry name" value="Ribonuclease E, catalytic domain"/>
    <property type="match status" value="1"/>
</dbReference>
<comment type="subcellular location">
    <subcellularLocation>
        <location evidence="2">Cytoplasm</location>
    </subcellularLocation>
</comment>
<feature type="domain" description="S1 motif" evidence="16">
    <location>
        <begin position="39"/>
        <end position="114"/>
    </location>
</feature>
<dbReference type="Pfam" id="PF10150">
    <property type="entry name" value="RNase_E_G"/>
    <property type="match status" value="1"/>
</dbReference>
<evidence type="ECO:0000256" key="12">
    <source>
        <dbReference type="ARBA" id="ARBA00022759"/>
    </source>
</evidence>
<evidence type="ECO:0000256" key="15">
    <source>
        <dbReference type="ARBA" id="ARBA00022884"/>
    </source>
</evidence>
<evidence type="ECO:0000256" key="3">
    <source>
        <dbReference type="ARBA" id="ARBA00005663"/>
    </source>
</evidence>
<dbReference type="CDD" id="cd04453">
    <property type="entry name" value="S1_RNase_E"/>
    <property type="match status" value="1"/>
</dbReference>
<dbReference type="NCBIfam" id="TIGR00757">
    <property type="entry name" value="RNaseEG"/>
    <property type="match status" value="1"/>
</dbReference>
<evidence type="ECO:0000256" key="5">
    <source>
        <dbReference type="ARBA" id="ARBA00022490"/>
    </source>
</evidence>
<name>A0ABV6G3S3_9GAMM</name>
<keyword evidence="6" id="KW-0698">rRNA processing</keyword>
<evidence type="ECO:0000256" key="6">
    <source>
        <dbReference type="ARBA" id="ARBA00022552"/>
    </source>
</evidence>
<keyword evidence="12" id="KW-0255">Endonuclease</keyword>
<evidence type="ECO:0000256" key="8">
    <source>
        <dbReference type="ARBA" id="ARBA00022694"/>
    </source>
</evidence>
<comment type="caution">
    <text evidence="17">The sequence shown here is derived from an EMBL/GenBank/DDBJ whole genome shotgun (WGS) entry which is preliminary data.</text>
</comment>
<dbReference type="InterPro" id="IPR048583">
    <property type="entry name" value="RNase_E_G_thioredoxin-like"/>
</dbReference>
<evidence type="ECO:0000313" key="17">
    <source>
        <dbReference type="EMBL" id="MFC0268295.1"/>
    </source>
</evidence>
<organism evidence="17 18">
    <name type="scientific">Kushneria aurantia</name>
    <dbReference type="NCBI Taxonomy" id="504092"/>
    <lineage>
        <taxon>Bacteria</taxon>
        <taxon>Pseudomonadati</taxon>
        <taxon>Pseudomonadota</taxon>
        <taxon>Gammaproteobacteria</taxon>
        <taxon>Oceanospirillales</taxon>
        <taxon>Halomonadaceae</taxon>
        <taxon>Kushneria</taxon>
    </lineage>
</organism>
<keyword evidence="18" id="KW-1185">Reference proteome</keyword>
<dbReference type="Gene3D" id="2.40.50.140">
    <property type="entry name" value="Nucleic acid-binding proteins"/>
    <property type="match status" value="1"/>
</dbReference>
<dbReference type="RefSeq" id="WP_019951879.1">
    <property type="nucleotide sequence ID" value="NZ_JBHLVX010000040.1"/>
</dbReference>
<dbReference type="InterPro" id="IPR004659">
    <property type="entry name" value="RNase_E/G"/>
</dbReference>
<evidence type="ECO:0000256" key="14">
    <source>
        <dbReference type="ARBA" id="ARBA00022842"/>
    </source>
</evidence>
<dbReference type="InterPro" id="IPR019307">
    <property type="entry name" value="RNA-bd_AU-1/RNase_E/G"/>
</dbReference>
<dbReference type="GO" id="GO:0016787">
    <property type="term" value="F:hydrolase activity"/>
    <property type="evidence" value="ECO:0007669"/>
    <property type="project" value="UniProtKB-KW"/>
</dbReference>
<comment type="similarity">
    <text evidence="3">Belongs to the RNase E/G family. RNase G subfamily.</text>
</comment>
<gene>
    <name evidence="17" type="primary">rng</name>
    <name evidence="17" type="ORF">ACFFHW_09930</name>
</gene>
<protein>
    <recommendedName>
        <fullName evidence="4">Ribonuclease G</fullName>
    </recommendedName>
</protein>
<dbReference type="PANTHER" id="PTHR30001:SF0">
    <property type="entry name" value="RIBONUCLEASE G"/>
    <property type="match status" value="1"/>
</dbReference>
<dbReference type="SMART" id="SM00316">
    <property type="entry name" value="S1"/>
    <property type="match status" value="1"/>
</dbReference>